<keyword evidence="6" id="KW-0138">CF(0)</keyword>
<dbReference type="PANTHER" id="PTHR10031">
    <property type="entry name" value="ATP SYNTHASE LIPID-BINDING PROTEIN, MITOCHONDRIAL"/>
    <property type="match status" value="1"/>
</dbReference>
<feature type="transmembrane region" description="Helical" evidence="6">
    <location>
        <begin position="306"/>
        <end position="324"/>
    </location>
</feature>
<evidence type="ECO:0000259" key="7">
    <source>
        <dbReference type="Pfam" id="PF00137"/>
    </source>
</evidence>
<feature type="transmembrane region" description="Helical" evidence="6">
    <location>
        <begin position="345"/>
        <end position="372"/>
    </location>
</feature>
<comment type="caution">
    <text evidence="6">Lacks conserved residue(s) required for the propagation of feature annotation.</text>
</comment>
<proteinExistence type="inferred from homology"/>
<comment type="caution">
    <text evidence="8">The sequence shown here is derived from an EMBL/GenBank/DDBJ whole genome shotgun (WGS) entry which is preliminary data.</text>
</comment>
<organism evidence="8 9">
    <name type="scientific">Candidatus Vampirococcus lugosii</name>
    <dbReference type="NCBI Taxonomy" id="2789015"/>
    <lineage>
        <taxon>Bacteria</taxon>
        <taxon>Candidatus Absconditibacteriota</taxon>
        <taxon>Vampirococcus</taxon>
    </lineage>
</organism>
<keyword evidence="3 6" id="KW-0812">Transmembrane</keyword>
<dbReference type="CDD" id="cd18121">
    <property type="entry name" value="ATP-synt_Fo_c"/>
    <property type="match status" value="10"/>
</dbReference>
<keyword evidence="4 6" id="KW-1133">Transmembrane helix</keyword>
<evidence type="ECO:0000256" key="5">
    <source>
        <dbReference type="ARBA" id="ARBA00023136"/>
    </source>
</evidence>
<feature type="transmembrane region" description="Helical" evidence="6">
    <location>
        <begin position="645"/>
        <end position="672"/>
    </location>
</feature>
<feature type="transmembrane region" description="Helical" evidence="6">
    <location>
        <begin position="422"/>
        <end position="448"/>
    </location>
</feature>
<feature type="transmembrane region" description="Helical" evidence="6">
    <location>
        <begin position="495"/>
        <end position="522"/>
    </location>
</feature>
<feature type="site" description="Reversibly protonated during proton transport" evidence="6">
    <location>
        <position position="434"/>
    </location>
</feature>
<evidence type="ECO:0000256" key="3">
    <source>
        <dbReference type="ARBA" id="ARBA00022692"/>
    </source>
</evidence>
<dbReference type="RefSeq" id="WP_213348645.1">
    <property type="nucleotide sequence ID" value="NZ_JAEDAM010000015.1"/>
</dbReference>
<feature type="site" description="Reversibly protonated during proton transport" evidence="6">
    <location>
        <position position="132"/>
    </location>
</feature>
<keyword evidence="6" id="KW-0406">Ion transport</keyword>
<dbReference type="EMBL" id="JAEDAM010000015">
    <property type="protein sequence ID" value="MBS8121779.1"/>
    <property type="molecule type" value="Genomic_DNA"/>
</dbReference>
<keyword evidence="6" id="KW-0813">Transport</keyword>
<feature type="domain" description="V-ATPase proteolipid subunit C-like" evidence="7">
    <location>
        <begin position="7"/>
        <end position="68"/>
    </location>
</feature>
<feature type="domain" description="V-ATPase proteolipid subunit C-like" evidence="7">
    <location>
        <begin position="458"/>
        <end position="519"/>
    </location>
</feature>
<dbReference type="PRINTS" id="PR00124">
    <property type="entry name" value="ATPASEC"/>
</dbReference>
<feature type="domain" description="V-ATPase proteolipid subunit C-like" evidence="7">
    <location>
        <begin position="534"/>
        <end position="595"/>
    </location>
</feature>
<dbReference type="Gene3D" id="1.20.120.610">
    <property type="entry name" value="lithium bound rotor ring of v- atpase"/>
    <property type="match status" value="1"/>
</dbReference>
<comment type="function">
    <text evidence="6">F(1)F(0) ATP synthase produces ATP from ADP in the presence of a proton or sodium gradient. F-type ATPases consist of two structural domains, F(1) containing the extramembraneous catalytic core and F(0) containing the membrane proton channel, linked together by a central stalk and a peripheral stalk. During catalysis, ATP synthesis in the catalytic domain of F(1) is coupled via a rotary mechanism of the central stalk subunits to proton translocation.</text>
</comment>
<sequence length="750" mass="76127">MEFLWYLGPGLAIGLAGIGVAIGQGILVKKTMEVMSDRPSMSSFYLTISILGVALLESALIYSLVVSFQIFGNESISAYSSIAAGLAIGLAGAGAGIGEGFLVSGALGAIGKRSDSKNRVMTFMVLFIALVESVAIYGLVFAFRVMGNTGIDGGLAIGAGLAIGLAGLGVAIGQGTLAKKSIELMGENEAMSNSYLAVSILSIALVESAAIYGLVIAFQLISPDVIMSMYGAIGAGLAVGLSGLGVGVGQGKLVVGALGAIGKRSDSKNRVMTFMVLFIALVESVAIYGLVFAFRVMGNTGIDGGLAIGAGLAIGLAGLGVAIGQGTLAKKSIELMGENEAMSNSYLAVSILSIALVESAAIYGLVIAFQLISPDVIMSMYGAIGAGLAVGLSGLGVGVGQGRLVVGALKAISKRPLLKNKIMTLMVLFVALVEVTAIYGLIISFNIIGGLENYDLAIGAGLAIGLAGLGVAIGRGYMSEKTMEVIGDNNKMTNFFMTISILGVALIESAAIYGLVIAFQLISPGIIMSIYGSIGAGLAIGLSGLGVGIGQGRLIVGALGAINRNPEIKNKIMTFMVLFIALIEVTAIYGLIIVFNIMGGLENHDMAIGAGLAIGLAGLGVAIGRGYMSETAIYTMGKNSKMMGYFLTVSILGVALIESAAIYGLIISFQILASNGLIGIYGLMGAGLAIGLASIGVGVGEGFLIKGAINGINNSPDNKGKSMAFMTLFIAMVESAAIYGLIISFLILSN</sequence>
<feature type="domain" description="V-ATPase proteolipid subunit C-like" evidence="7">
    <location>
        <begin position="308"/>
        <end position="369"/>
    </location>
</feature>
<dbReference type="InterPro" id="IPR035921">
    <property type="entry name" value="F/V-ATP_Csub_sf"/>
</dbReference>
<feature type="transmembrane region" description="Helical" evidence="6">
    <location>
        <begin position="528"/>
        <end position="551"/>
    </location>
</feature>
<dbReference type="SUPFAM" id="SSF81333">
    <property type="entry name" value="F1F0 ATP synthase subunit C"/>
    <property type="match status" value="10"/>
</dbReference>
<keyword evidence="6" id="KW-0446">Lipid-binding</keyword>
<gene>
    <name evidence="6" type="primary">atpE</name>
    <name evidence="8" type="ORF">VAMP_24n207</name>
</gene>
<accession>A0ABS5QLA5</accession>
<feature type="transmembrane region" description="Helical" evidence="6">
    <location>
        <begin position="194"/>
        <end position="221"/>
    </location>
</feature>
<evidence type="ECO:0000256" key="4">
    <source>
        <dbReference type="ARBA" id="ARBA00022989"/>
    </source>
</evidence>
<dbReference type="Pfam" id="PF00137">
    <property type="entry name" value="ATP-synt_C"/>
    <property type="match status" value="10"/>
</dbReference>
<comment type="function">
    <text evidence="6">Key component of the F(0) channel; it plays a direct role in translocation across the membrane. A homomeric c-ring of between 10-14 subunits forms the central stalk rotor element with the F(1) delta and epsilon subunits.</text>
</comment>
<feature type="domain" description="V-ATPase proteolipid subunit C-like" evidence="7">
    <location>
        <begin position="384"/>
        <end position="445"/>
    </location>
</feature>
<feature type="transmembrane region" description="Helical" evidence="6">
    <location>
        <begin position="155"/>
        <end position="173"/>
    </location>
</feature>
<feature type="transmembrane region" description="Helical" evidence="6">
    <location>
        <begin position="82"/>
        <end position="110"/>
    </location>
</feature>
<name>A0ABS5QLA5_9BACT</name>
<evidence type="ECO:0000256" key="1">
    <source>
        <dbReference type="ARBA" id="ARBA00004141"/>
    </source>
</evidence>
<feature type="transmembrane region" description="Helical" evidence="6">
    <location>
        <begin position="122"/>
        <end position="143"/>
    </location>
</feature>
<feature type="transmembrane region" description="Helical" evidence="6">
    <location>
        <begin position="678"/>
        <end position="704"/>
    </location>
</feature>
<feature type="transmembrane region" description="Helical" evidence="6">
    <location>
        <begin position="454"/>
        <end position="474"/>
    </location>
</feature>
<evidence type="ECO:0000313" key="9">
    <source>
        <dbReference type="Proteomes" id="UP000680365"/>
    </source>
</evidence>
<feature type="transmembrane region" description="Helical" evidence="6">
    <location>
        <begin position="227"/>
        <end position="250"/>
    </location>
</feature>
<reference evidence="8 9" key="1">
    <citation type="journal article" date="2021" name="Nat. Commun.">
        <title>Reductive evolution and unique predatory mode in the CPR bacterium Vampirococcus lugosii.</title>
        <authorList>
            <person name="Moreira D."/>
            <person name="Zivanovic Y."/>
            <person name="Lopez-Archilla A.I."/>
            <person name="Iniesto M."/>
            <person name="Lopez-Garcia P."/>
        </authorList>
    </citation>
    <scope>NUCLEOTIDE SEQUENCE [LARGE SCALE GENOMIC DNA]</scope>
    <source>
        <strain evidence="8">Chiprana</strain>
    </source>
</reference>
<feature type="transmembrane region" description="Helical" evidence="6">
    <location>
        <begin position="6"/>
        <end position="23"/>
    </location>
</feature>
<protein>
    <recommendedName>
        <fullName evidence="6">ATP synthase subunit c</fullName>
    </recommendedName>
    <alternativeName>
        <fullName evidence="6">ATP synthase F(0) sector subunit c</fullName>
    </alternativeName>
    <alternativeName>
        <fullName evidence="6">F-type ATPase subunit c</fullName>
        <shortName evidence="6">F-ATPase subunit c</shortName>
    </alternativeName>
    <alternativeName>
        <fullName evidence="6">Lipid-binding protein</fullName>
    </alternativeName>
</protein>
<evidence type="ECO:0000256" key="6">
    <source>
        <dbReference type="HAMAP-Rule" id="MF_01396"/>
    </source>
</evidence>
<feature type="transmembrane region" description="Helical" evidence="6">
    <location>
        <begin position="378"/>
        <end position="401"/>
    </location>
</feature>
<feature type="transmembrane region" description="Helical" evidence="6">
    <location>
        <begin position="271"/>
        <end position="294"/>
    </location>
</feature>
<keyword evidence="6" id="KW-1003">Cell membrane</keyword>
<feature type="domain" description="V-ATPase proteolipid subunit C-like" evidence="7">
    <location>
        <begin position="608"/>
        <end position="669"/>
    </location>
</feature>
<dbReference type="InterPro" id="IPR000454">
    <property type="entry name" value="ATP_synth_F0_csu"/>
</dbReference>
<feature type="transmembrane region" description="Helical" evidence="6">
    <location>
        <begin position="44"/>
        <end position="70"/>
    </location>
</feature>
<evidence type="ECO:0000313" key="8">
    <source>
        <dbReference type="EMBL" id="MBS8121779.1"/>
    </source>
</evidence>
<feature type="domain" description="V-ATPase proteolipid subunit C-like" evidence="7">
    <location>
        <begin position="82"/>
        <end position="143"/>
    </location>
</feature>
<dbReference type="InterPro" id="IPR002379">
    <property type="entry name" value="ATPase_proteolipid_c-like_dom"/>
</dbReference>
<keyword evidence="6" id="KW-0375">Hydrogen ion transport</keyword>
<dbReference type="Gene3D" id="1.20.20.10">
    <property type="entry name" value="F1F0 ATP synthase subunit C"/>
    <property type="match status" value="9"/>
</dbReference>
<feature type="domain" description="V-ATPase proteolipid subunit C-like" evidence="7">
    <location>
        <begin position="157"/>
        <end position="218"/>
    </location>
</feature>
<dbReference type="InterPro" id="IPR038662">
    <property type="entry name" value="ATP_synth_F0_csu_sf"/>
</dbReference>
<feature type="site" description="Reversibly protonated during proton transport" evidence="6">
    <location>
        <position position="584"/>
    </location>
</feature>
<comment type="subcellular location">
    <subcellularLocation>
        <location evidence="6">Cell membrane</location>
        <topology evidence="6">Multi-pass membrane protein</topology>
    </subcellularLocation>
    <subcellularLocation>
        <location evidence="1">Membrane</location>
        <topology evidence="1">Multi-pass membrane protein</topology>
    </subcellularLocation>
</comment>
<feature type="domain" description="V-ATPase proteolipid subunit C-like" evidence="7">
    <location>
        <begin position="233"/>
        <end position="294"/>
    </location>
</feature>
<evidence type="ECO:0000256" key="2">
    <source>
        <dbReference type="ARBA" id="ARBA00006704"/>
    </source>
</evidence>
<feature type="domain" description="V-ATPase proteolipid subunit C-like" evidence="7">
    <location>
        <begin position="684"/>
        <end position="747"/>
    </location>
</feature>
<keyword evidence="9" id="KW-1185">Reference proteome</keyword>
<keyword evidence="6" id="KW-0066">ATP synthesis</keyword>
<feature type="transmembrane region" description="Helical" evidence="6">
    <location>
        <begin position="572"/>
        <end position="594"/>
    </location>
</feature>
<feature type="transmembrane region" description="Helical" evidence="6">
    <location>
        <begin position="606"/>
        <end position="624"/>
    </location>
</feature>
<dbReference type="Proteomes" id="UP000680365">
    <property type="component" value="Unassembled WGS sequence"/>
</dbReference>
<dbReference type="HAMAP" id="MF_01396">
    <property type="entry name" value="ATP_synth_c_bact"/>
    <property type="match status" value="3"/>
</dbReference>
<feature type="transmembrane region" description="Helical" evidence="6">
    <location>
        <begin position="725"/>
        <end position="748"/>
    </location>
</feature>
<comment type="similarity">
    <text evidence="2 6">Belongs to the ATPase C chain family.</text>
</comment>
<dbReference type="PANTHER" id="PTHR10031:SF0">
    <property type="entry name" value="ATPASE PROTEIN 9"/>
    <property type="match status" value="1"/>
</dbReference>
<keyword evidence="5 6" id="KW-0472">Membrane</keyword>